<accession>A0A9D4M0F7</accession>
<dbReference type="Proteomes" id="UP000828390">
    <property type="component" value="Unassembled WGS sequence"/>
</dbReference>
<dbReference type="AlphaFoldDB" id="A0A9D4M0F7"/>
<reference evidence="1" key="1">
    <citation type="journal article" date="2019" name="bioRxiv">
        <title>The Genome of the Zebra Mussel, Dreissena polymorpha: A Resource for Invasive Species Research.</title>
        <authorList>
            <person name="McCartney M.A."/>
            <person name="Auch B."/>
            <person name="Kono T."/>
            <person name="Mallez S."/>
            <person name="Zhang Y."/>
            <person name="Obille A."/>
            <person name="Becker A."/>
            <person name="Abrahante J.E."/>
            <person name="Garbe J."/>
            <person name="Badalamenti J.P."/>
            <person name="Herman A."/>
            <person name="Mangelson H."/>
            <person name="Liachko I."/>
            <person name="Sullivan S."/>
            <person name="Sone E.D."/>
            <person name="Koren S."/>
            <person name="Silverstein K.A.T."/>
            <person name="Beckman K.B."/>
            <person name="Gohl D.M."/>
        </authorList>
    </citation>
    <scope>NUCLEOTIDE SEQUENCE</scope>
    <source>
        <strain evidence="1">Duluth1</strain>
        <tissue evidence="1">Whole animal</tissue>
    </source>
</reference>
<sequence>MCRLLRPIKDDTSRTSIKPHFPKTGSNKCLSFQVECQLFPDMRGQKLLLRSVKIDEALVADYVDKSMEIFKLNTTGPQKYVQCCLSFS</sequence>
<evidence type="ECO:0000313" key="2">
    <source>
        <dbReference type="Proteomes" id="UP000828390"/>
    </source>
</evidence>
<comment type="caution">
    <text evidence="1">The sequence shown here is derived from an EMBL/GenBank/DDBJ whole genome shotgun (WGS) entry which is preliminary data.</text>
</comment>
<gene>
    <name evidence="1" type="ORF">DPMN_030188</name>
</gene>
<protein>
    <submittedName>
        <fullName evidence="1">Uncharacterized protein</fullName>
    </submittedName>
</protein>
<reference evidence="1" key="2">
    <citation type="submission" date="2020-11" db="EMBL/GenBank/DDBJ databases">
        <authorList>
            <person name="McCartney M.A."/>
            <person name="Auch B."/>
            <person name="Kono T."/>
            <person name="Mallez S."/>
            <person name="Becker A."/>
            <person name="Gohl D.M."/>
            <person name="Silverstein K.A.T."/>
            <person name="Koren S."/>
            <person name="Bechman K.B."/>
            <person name="Herman A."/>
            <person name="Abrahante J.E."/>
            <person name="Garbe J."/>
        </authorList>
    </citation>
    <scope>NUCLEOTIDE SEQUENCE</scope>
    <source>
        <strain evidence="1">Duluth1</strain>
        <tissue evidence="1">Whole animal</tissue>
    </source>
</reference>
<organism evidence="1 2">
    <name type="scientific">Dreissena polymorpha</name>
    <name type="common">Zebra mussel</name>
    <name type="synonym">Mytilus polymorpha</name>
    <dbReference type="NCBI Taxonomy" id="45954"/>
    <lineage>
        <taxon>Eukaryota</taxon>
        <taxon>Metazoa</taxon>
        <taxon>Spiralia</taxon>
        <taxon>Lophotrochozoa</taxon>
        <taxon>Mollusca</taxon>
        <taxon>Bivalvia</taxon>
        <taxon>Autobranchia</taxon>
        <taxon>Heteroconchia</taxon>
        <taxon>Euheterodonta</taxon>
        <taxon>Imparidentia</taxon>
        <taxon>Neoheterodontei</taxon>
        <taxon>Myida</taxon>
        <taxon>Dreissenoidea</taxon>
        <taxon>Dreissenidae</taxon>
        <taxon>Dreissena</taxon>
    </lineage>
</organism>
<evidence type="ECO:0000313" key="1">
    <source>
        <dbReference type="EMBL" id="KAH3867063.1"/>
    </source>
</evidence>
<keyword evidence="2" id="KW-1185">Reference proteome</keyword>
<name>A0A9D4M0F7_DREPO</name>
<dbReference type="EMBL" id="JAIWYP010000002">
    <property type="protein sequence ID" value="KAH3867063.1"/>
    <property type="molecule type" value="Genomic_DNA"/>
</dbReference>
<proteinExistence type="predicted"/>